<dbReference type="PROSITE" id="PS51898">
    <property type="entry name" value="TYR_RECOMBINASE"/>
    <property type="match status" value="1"/>
</dbReference>
<evidence type="ECO:0000256" key="4">
    <source>
        <dbReference type="ARBA" id="ARBA00023172"/>
    </source>
</evidence>
<sequence length="412" mass="48229">MSLTEIKVRQAKPKEKIYFLADDDGLSLKVEPNGRKSWSYRYSLAGTNKRPRMKLGEYPVMSLKEARSVRDEYKFNNYENKPLHKKYIKTFQDICEEWLEFKIKNSFEDEPRCGVIQLAKKCLDQDVYPNIGLMPFIEIKRYDLVKIIKNIESRNVKEPVKKAYSYLNQIYDYAVAMGYCEYNIAHGLHKILVNNKIKKNYPHLNSDELSNFLAKLNQINTDPIIKKALLFKLYTGVRGGELLLCEPHHFDLDKKIWKIPALHIKQYRRKVILGHDIPDFFVPLSDQALEVVKSALVWSHGEKYVFSSPRNNNKPIHFNTLNLIIRKMGYTKNELTSHGLRSTFSTILNESGLFQSNWIEAQLSHTDKNKTRASYNHAEYFNQRMEMMQWWGDFIDSCTGLCCIKPLTAEFS</sequence>
<dbReference type="InterPro" id="IPR038488">
    <property type="entry name" value="Integrase_DNA-bd_sf"/>
</dbReference>
<reference evidence="6" key="3">
    <citation type="submission" date="2021-06" db="EMBL/GenBank/DDBJ databases">
        <authorList>
            <person name="Diorio-Toth L."/>
        </authorList>
    </citation>
    <scope>NUCLEOTIDE SEQUENCE</scope>
    <source>
        <strain evidence="6">AL_065</strain>
        <plasmid evidence="6">pAL_065-3</plasmid>
    </source>
</reference>
<dbReference type="InterPro" id="IPR013762">
    <property type="entry name" value="Integrase-like_cat_sf"/>
</dbReference>
<evidence type="ECO:0000256" key="1">
    <source>
        <dbReference type="ARBA" id="ARBA00008857"/>
    </source>
</evidence>
<keyword evidence="6" id="KW-0614">Plasmid</keyword>
<evidence type="ECO:0000259" key="5">
    <source>
        <dbReference type="PROSITE" id="PS51898"/>
    </source>
</evidence>
<comment type="similarity">
    <text evidence="1">Belongs to the 'phage' integrase family.</text>
</comment>
<dbReference type="InterPro" id="IPR025166">
    <property type="entry name" value="Integrase_DNA_bind_dom"/>
</dbReference>
<dbReference type="CDD" id="cd00801">
    <property type="entry name" value="INT_P4_C"/>
    <property type="match status" value="1"/>
</dbReference>
<dbReference type="InterPro" id="IPR002104">
    <property type="entry name" value="Integrase_catalytic"/>
</dbReference>
<dbReference type="Proteomes" id="UP000293391">
    <property type="component" value="Plasmid pAL_065-3"/>
</dbReference>
<protein>
    <submittedName>
        <fullName evidence="6">Tyrosine-type recombinase/integrase</fullName>
    </submittedName>
</protein>
<geneLocation type="plasmid" evidence="6 7">
    <name>pAL_065-3</name>
</geneLocation>
<dbReference type="InterPro" id="IPR050808">
    <property type="entry name" value="Phage_Integrase"/>
</dbReference>
<dbReference type="Gene3D" id="1.10.150.130">
    <property type="match status" value="1"/>
</dbReference>
<dbReference type="InterPro" id="IPR011010">
    <property type="entry name" value="DNA_brk_join_enz"/>
</dbReference>
<dbReference type="GO" id="GO:0015074">
    <property type="term" value="P:DNA integration"/>
    <property type="evidence" value="ECO:0007669"/>
    <property type="project" value="UniProtKB-KW"/>
</dbReference>
<dbReference type="RefSeq" id="WP_129717324.1">
    <property type="nucleotide sequence ID" value="NZ_CP078047.1"/>
</dbReference>
<organism evidence="6 7">
    <name type="scientific">Acinetobacter lwoffii</name>
    <dbReference type="NCBI Taxonomy" id="28090"/>
    <lineage>
        <taxon>Bacteria</taxon>
        <taxon>Pseudomonadati</taxon>
        <taxon>Pseudomonadota</taxon>
        <taxon>Gammaproteobacteria</taxon>
        <taxon>Moraxellales</taxon>
        <taxon>Moraxellaceae</taxon>
        <taxon>Acinetobacter</taxon>
    </lineage>
</organism>
<dbReference type="Pfam" id="PF00589">
    <property type="entry name" value="Phage_integrase"/>
    <property type="match status" value="1"/>
</dbReference>
<gene>
    <name evidence="6" type="ORF">EVX74_017705</name>
</gene>
<evidence type="ECO:0000256" key="3">
    <source>
        <dbReference type="ARBA" id="ARBA00023125"/>
    </source>
</evidence>
<dbReference type="PANTHER" id="PTHR30629">
    <property type="entry name" value="PROPHAGE INTEGRASE"/>
    <property type="match status" value="1"/>
</dbReference>
<dbReference type="PANTHER" id="PTHR30629:SF2">
    <property type="entry name" value="PROPHAGE INTEGRASE INTS-RELATED"/>
    <property type="match status" value="1"/>
</dbReference>
<reference evidence="6" key="2">
    <citation type="journal article" date="2019" name="Nat. Commun.">
        <title>Spatiotemporal dynamics of multidrug resistant bacteria on intensive care unit surfaces.</title>
        <authorList>
            <person name="D'Souza A.W."/>
            <person name="Potter R.F."/>
            <person name="Wallace M."/>
            <person name="Shupe A."/>
            <person name="Patel S."/>
            <person name="Sun X."/>
            <person name="Gul D."/>
            <person name="Kwon J.H."/>
            <person name="Andleeb S."/>
            <person name="Burnham C.D."/>
            <person name="Dantas G."/>
        </authorList>
    </citation>
    <scope>NUCLEOTIDE SEQUENCE</scope>
    <source>
        <strain evidence="6">AL_065</strain>
    </source>
</reference>
<dbReference type="GO" id="GO:0003677">
    <property type="term" value="F:DNA binding"/>
    <property type="evidence" value="ECO:0007669"/>
    <property type="project" value="UniProtKB-KW"/>
</dbReference>
<evidence type="ECO:0000313" key="7">
    <source>
        <dbReference type="Proteomes" id="UP000293391"/>
    </source>
</evidence>
<keyword evidence="2" id="KW-0229">DNA integration</keyword>
<dbReference type="InterPro" id="IPR053876">
    <property type="entry name" value="Phage_int_M"/>
</dbReference>
<proteinExistence type="inferred from homology"/>
<dbReference type="EMBL" id="CP078047">
    <property type="protein sequence ID" value="QXR09260.1"/>
    <property type="molecule type" value="Genomic_DNA"/>
</dbReference>
<reference evidence="6" key="1">
    <citation type="submission" date="2018-10" db="EMBL/GenBank/DDBJ databases">
        <authorList>
            <person name="D'Souza A.W."/>
            <person name="Potter R.F."/>
            <person name="Wallace M."/>
            <person name="Shupe A."/>
            <person name="Patel S."/>
            <person name="Sun S."/>
            <person name="Gul D."/>
            <person name="Kwon J.H."/>
            <person name="Andleeb S."/>
            <person name="Burnham C.-A.D."/>
            <person name="Dantas G."/>
        </authorList>
    </citation>
    <scope>NUCLEOTIDE SEQUENCE</scope>
    <source>
        <strain evidence="6">AL_065</strain>
        <plasmid evidence="6">pAL_065-3</plasmid>
    </source>
</reference>
<dbReference type="SUPFAM" id="SSF56349">
    <property type="entry name" value="DNA breaking-rejoining enzymes"/>
    <property type="match status" value="1"/>
</dbReference>
<evidence type="ECO:0000256" key="2">
    <source>
        <dbReference type="ARBA" id="ARBA00022908"/>
    </source>
</evidence>
<evidence type="ECO:0000313" key="6">
    <source>
        <dbReference type="EMBL" id="QXR09260.1"/>
    </source>
</evidence>
<dbReference type="Pfam" id="PF22022">
    <property type="entry name" value="Phage_int_M"/>
    <property type="match status" value="1"/>
</dbReference>
<dbReference type="AlphaFoldDB" id="A0AAJ4P8Q2"/>
<keyword evidence="3" id="KW-0238">DNA-binding</keyword>
<dbReference type="InterPro" id="IPR010998">
    <property type="entry name" value="Integrase_recombinase_N"/>
</dbReference>
<keyword evidence="4" id="KW-0233">DNA recombination</keyword>
<accession>A0AAJ4P8Q2</accession>
<dbReference type="Pfam" id="PF13356">
    <property type="entry name" value="Arm-DNA-bind_3"/>
    <property type="match status" value="1"/>
</dbReference>
<dbReference type="Gene3D" id="3.30.160.390">
    <property type="entry name" value="Integrase, DNA-binding domain"/>
    <property type="match status" value="1"/>
</dbReference>
<dbReference type="Gene3D" id="1.10.443.10">
    <property type="entry name" value="Intergrase catalytic core"/>
    <property type="match status" value="1"/>
</dbReference>
<name>A0AAJ4P8Q2_ACILW</name>
<feature type="domain" description="Tyr recombinase" evidence="5">
    <location>
        <begin position="199"/>
        <end position="389"/>
    </location>
</feature>
<dbReference type="GO" id="GO:0006310">
    <property type="term" value="P:DNA recombination"/>
    <property type="evidence" value="ECO:0007669"/>
    <property type="project" value="UniProtKB-KW"/>
</dbReference>